<dbReference type="GO" id="GO:0022857">
    <property type="term" value="F:transmembrane transporter activity"/>
    <property type="evidence" value="ECO:0007669"/>
    <property type="project" value="InterPro"/>
</dbReference>
<dbReference type="Proteomes" id="UP000250918">
    <property type="component" value="Unassembled WGS sequence"/>
</dbReference>
<evidence type="ECO:0000256" key="3">
    <source>
        <dbReference type="ARBA" id="ARBA00022475"/>
    </source>
</evidence>
<organism evidence="8 9">
    <name type="scientific">candidate division GN15 bacterium</name>
    <dbReference type="NCBI Taxonomy" id="2072418"/>
    <lineage>
        <taxon>Bacteria</taxon>
        <taxon>candidate division GN15</taxon>
    </lineage>
</organism>
<reference evidence="8 9" key="1">
    <citation type="journal article" date="2018" name="ISME J.">
        <title>A methanotrophic archaeon couples anaerobic oxidation of methane to Fe(III) reduction.</title>
        <authorList>
            <person name="Cai C."/>
            <person name="Leu A.O."/>
            <person name="Xie G.J."/>
            <person name="Guo J."/>
            <person name="Feng Y."/>
            <person name="Zhao J.X."/>
            <person name="Tyson G.W."/>
            <person name="Yuan Z."/>
            <person name="Hu S."/>
        </authorList>
    </citation>
    <scope>NUCLEOTIDE SEQUENCE [LARGE SCALE GENOMIC DNA]</scope>
    <source>
        <strain evidence="8">FeB_12</strain>
    </source>
</reference>
<sequence>MAGEVVERQKKSAKKGLRRPKRRVAIRIDMTPMVDIAFLLLIFYMVTTVFAMPQAMEINLPPKEQKDTEIDVRESNLLTIRVDDQGRYWWIIGNPKPGNLPQLIPTTKNKPDSVAYQVDEDSLRSILVAKNKDNPKLSTLILINRKATYNDMVTLLDQIDVIERQWNQYTADHEYGGNIDKIPPDKKFSYRYAIGEWEDRDDKIISDAVTEARNRGEL</sequence>
<accession>A0A855XAU9</accession>
<keyword evidence="3" id="KW-1003">Cell membrane</keyword>
<dbReference type="GO" id="GO:0005886">
    <property type="term" value="C:plasma membrane"/>
    <property type="evidence" value="ECO:0007669"/>
    <property type="project" value="UniProtKB-SubCell"/>
</dbReference>
<gene>
    <name evidence="8" type="ORF">C3F09_01780</name>
</gene>
<keyword evidence="6" id="KW-0472">Membrane</keyword>
<evidence type="ECO:0000313" key="8">
    <source>
        <dbReference type="EMBL" id="PWB75867.1"/>
    </source>
</evidence>
<comment type="similarity">
    <text evidence="2 7">Belongs to the ExbD/TolR family.</text>
</comment>
<evidence type="ECO:0000256" key="6">
    <source>
        <dbReference type="ARBA" id="ARBA00023136"/>
    </source>
</evidence>
<comment type="caution">
    <text evidence="8">The sequence shown here is derived from an EMBL/GenBank/DDBJ whole genome shotgun (WGS) entry which is preliminary data.</text>
</comment>
<dbReference type="PANTHER" id="PTHR30558:SF3">
    <property type="entry name" value="BIOPOLYMER TRANSPORT PROTEIN EXBD-RELATED"/>
    <property type="match status" value="1"/>
</dbReference>
<evidence type="ECO:0000256" key="1">
    <source>
        <dbReference type="ARBA" id="ARBA00004162"/>
    </source>
</evidence>
<comment type="subcellular location">
    <subcellularLocation>
        <location evidence="1">Cell membrane</location>
        <topology evidence="1">Single-pass membrane protein</topology>
    </subcellularLocation>
    <subcellularLocation>
        <location evidence="7">Cell membrane</location>
        <topology evidence="7">Single-pass type II membrane protein</topology>
    </subcellularLocation>
</comment>
<evidence type="ECO:0000256" key="7">
    <source>
        <dbReference type="RuleBase" id="RU003879"/>
    </source>
</evidence>
<keyword evidence="4 7" id="KW-0812">Transmembrane</keyword>
<keyword evidence="7" id="KW-0653">Protein transport</keyword>
<dbReference type="InterPro" id="IPR003400">
    <property type="entry name" value="ExbD"/>
</dbReference>
<evidence type="ECO:0008006" key="10">
    <source>
        <dbReference type="Google" id="ProtNLM"/>
    </source>
</evidence>
<dbReference type="Pfam" id="PF02472">
    <property type="entry name" value="ExbD"/>
    <property type="match status" value="1"/>
</dbReference>
<evidence type="ECO:0000313" key="9">
    <source>
        <dbReference type="Proteomes" id="UP000250918"/>
    </source>
</evidence>
<dbReference type="EMBL" id="PQAP01000007">
    <property type="protein sequence ID" value="PWB75867.1"/>
    <property type="molecule type" value="Genomic_DNA"/>
</dbReference>
<dbReference type="GO" id="GO:0015031">
    <property type="term" value="P:protein transport"/>
    <property type="evidence" value="ECO:0007669"/>
    <property type="project" value="UniProtKB-KW"/>
</dbReference>
<name>A0A855XAU9_9BACT</name>
<proteinExistence type="inferred from homology"/>
<evidence type="ECO:0000256" key="2">
    <source>
        <dbReference type="ARBA" id="ARBA00005811"/>
    </source>
</evidence>
<keyword evidence="5" id="KW-1133">Transmembrane helix</keyword>
<keyword evidence="7" id="KW-0813">Transport</keyword>
<dbReference type="AlphaFoldDB" id="A0A855XAU9"/>
<protein>
    <recommendedName>
        <fullName evidence="10">Biopolymer transporter ExbD</fullName>
    </recommendedName>
</protein>
<evidence type="ECO:0000256" key="4">
    <source>
        <dbReference type="ARBA" id="ARBA00022692"/>
    </source>
</evidence>
<dbReference type="PANTHER" id="PTHR30558">
    <property type="entry name" value="EXBD MEMBRANE COMPONENT OF PMF-DRIVEN MACROMOLECULE IMPORT SYSTEM"/>
    <property type="match status" value="1"/>
</dbReference>
<evidence type="ECO:0000256" key="5">
    <source>
        <dbReference type="ARBA" id="ARBA00022989"/>
    </source>
</evidence>